<evidence type="ECO:0000256" key="1">
    <source>
        <dbReference type="ARBA" id="ARBA00023015"/>
    </source>
</evidence>
<evidence type="ECO:0000313" key="6">
    <source>
        <dbReference type="Proteomes" id="UP000526003"/>
    </source>
</evidence>
<dbReference type="InterPro" id="IPR041617">
    <property type="entry name" value="TPR_MalT"/>
</dbReference>
<dbReference type="Pfam" id="PF25873">
    <property type="entry name" value="WHD_MalT"/>
    <property type="match status" value="1"/>
</dbReference>
<gene>
    <name evidence="5" type="ORF">H7995_15610</name>
</gene>
<dbReference type="AlphaFoldDB" id="A0A7X1KYR1"/>
<proteinExistence type="predicted"/>
<dbReference type="InterPro" id="IPR011990">
    <property type="entry name" value="TPR-like_helical_dom_sf"/>
</dbReference>
<dbReference type="GO" id="GO:0006355">
    <property type="term" value="P:regulation of DNA-templated transcription"/>
    <property type="evidence" value="ECO:0007669"/>
    <property type="project" value="InterPro"/>
</dbReference>
<dbReference type="SUPFAM" id="SSF46894">
    <property type="entry name" value="C-terminal effector domain of the bipartite response regulators"/>
    <property type="match status" value="1"/>
</dbReference>
<keyword evidence="3" id="KW-0804">Transcription</keyword>
<dbReference type="GO" id="GO:0003677">
    <property type="term" value="F:DNA binding"/>
    <property type="evidence" value="ECO:0007669"/>
    <property type="project" value="UniProtKB-KW"/>
</dbReference>
<dbReference type="PRINTS" id="PR00038">
    <property type="entry name" value="HTHLUXR"/>
</dbReference>
<dbReference type="SUPFAM" id="SSF52540">
    <property type="entry name" value="P-loop containing nucleoside triphosphate hydrolases"/>
    <property type="match status" value="1"/>
</dbReference>
<dbReference type="RefSeq" id="WP_185818579.1">
    <property type="nucleotide sequence ID" value="NZ_JACMYG010000015.1"/>
</dbReference>
<keyword evidence="2" id="KW-0238">DNA-binding</keyword>
<dbReference type="InterPro" id="IPR027417">
    <property type="entry name" value="P-loop_NTPase"/>
</dbReference>
<keyword evidence="1" id="KW-0805">Transcription regulation</keyword>
<dbReference type="Gene3D" id="1.25.40.10">
    <property type="entry name" value="Tetratricopeptide repeat domain"/>
    <property type="match status" value="1"/>
</dbReference>
<keyword evidence="6" id="KW-1185">Reference proteome</keyword>
<dbReference type="PROSITE" id="PS00622">
    <property type="entry name" value="HTH_LUXR_1"/>
    <property type="match status" value="1"/>
</dbReference>
<evidence type="ECO:0000256" key="3">
    <source>
        <dbReference type="ARBA" id="ARBA00023163"/>
    </source>
</evidence>
<accession>A0A7X1KYR1</accession>
<name>A0A7X1KYR1_9PSED</name>
<sequence>MTAMTHCLDRPGVVPRLSSLHVRRERLTQPLLASPARVRLLCAPAGSGKSALFAECLLQAPPTCTVHWLALNGLVSSPEEFSRAVAQALGLVVDSEAQLLACLARWQTPTWLFLDDYCRVPAPQLDALLDRLLTLSSPALTWWLGGRRRPHCNWPRLLLNDDLYESAGPELAFSRGEIQQLIAQLPHSLCANACERIFQRSGGWCASVRVALQDGNGRSASELKEGRSAIMLDYLQHELFNGLAPELAEAWRVLAHLPRFNLGLCEHLFGAGEGGHWMRTLQELGCFIEPWEDSPDWLQVFAPVAQLVRDEAWEAGRSWHRRACQWFVAEQDWQAAFEQALLADENEMAISLLQHFGFEHLFQQHNVVLLLRLYEQQGADLLLCSAQLVGLITAALLFAGRFEEAGLCIEHMARFAPQPCAAQQRELVARWQAQQGWLLHLQGWMAPARGHFLEALVDLPASAWPARLLCLSGLTQQALLRGELDVAQALNREALCLARAQGALLFEGLLELDHAQLLEQRGAPHRAESLLSGIHQLLCQHARFATPLLGRIALRRGRLALCQGQEARASEFFESGLEACLRSHDKRVLYGYLGLAHVAANQGDFAQAFLHLRDAERMMQRRQIPDTVYRGVLLHVSSHFWLQQGRPQLAHEALTRVLRHYHGPQARQAPPATLELIPRLEYLLVVTQVYLHQASRPLEQLNAQLLRARQCGMLGLETVLQLSVAQVAWLLGQPVEARAALQTAQALVERCNLRQALAELQRSLPSLFVAPPPQAATPQPTPACGRDNPLSQREIEVLSLIAQGNSNLQIAEQLFISLHTVKTHARRINGKLAVERRTQAVAKAKALGFFA</sequence>
<evidence type="ECO:0000256" key="2">
    <source>
        <dbReference type="ARBA" id="ARBA00023125"/>
    </source>
</evidence>
<feature type="domain" description="HTH luxR-type" evidence="4">
    <location>
        <begin position="783"/>
        <end position="848"/>
    </location>
</feature>
<dbReference type="PANTHER" id="PTHR44688">
    <property type="entry name" value="DNA-BINDING TRANSCRIPTIONAL ACTIVATOR DEVR_DOSR"/>
    <property type="match status" value="1"/>
</dbReference>
<dbReference type="EMBL" id="JACMYG010000015">
    <property type="protein sequence ID" value="MBC2691224.1"/>
    <property type="molecule type" value="Genomic_DNA"/>
</dbReference>
<protein>
    <submittedName>
        <fullName evidence="5">Helix-turn-helix transcriptional regulator</fullName>
    </submittedName>
</protein>
<dbReference type="PROSITE" id="PS50043">
    <property type="entry name" value="HTH_LUXR_2"/>
    <property type="match status" value="1"/>
</dbReference>
<reference evidence="5 6" key="1">
    <citation type="submission" date="2020-08" db="EMBL/GenBank/DDBJ databases">
        <title>Pseudomonas sp. nov.</title>
        <authorList>
            <person name="Gieschler S."/>
            <person name="Fiedler G."/>
            <person name="Brinks E."/>
            <person name="Boehnlein C."/>
            <person name="Franz C.M.A.P."/>
            <person name="Kabisch J."/>
        </authorList>
    </citation>
    <scope>NUCLEOTIDE SEQUENCE [LARGE SCALE GENOMIC DNA]</scope>
    <source>
        <strain evidence="5 6">MBT-1</strain>
    </source>
</reference>
<dbReference type="InterPro" id="IPR059106">
    <property type="entry name" value="WHD_MalT"/>
</dbReference>
<dbReference type="PANTHER" id="PTHR44688:SF16">
    <property type="entry name" value="DNA-BINDING TRANSCRIPTIONAL ACTIVATOR DEVR_DOSR"/>
    <property type="match status" value="1"/>
</dbReference>
<dbReference type="SUPFAM" id="SSF48452">
    <property type="entry name" value="TPR-like"/>
    <property type="match status" value="1"/>
</dbReference>
<evidence type="ECO:0000259" key="4">
    <source>
        <dbReference type="PROSITE" id="PS50043"/>
    </source>
</evidence>
<dbReference type="Pfam" id="PF17874">
    <property type="entry name" value="TPR_MalT"/>
    <property type="match status" value="1"/>
</dbReference>
<dbReference type="Gene3D" id="1.10.10.10">
    <property type="entry name" value="Winged helix-like DNA-binding domain superfamily/Winged helix DNA-binding domain"/>
    <property type="match status" value="1"/>
</dbReference>
<evidence type="ECO:0000313" key="5">
    <source>
        <dbReference type="EMBL" id="MBC2691224.1"/>
    </source>
</evidence>
<dbReference type="InterPro" id="IPR016032">
    <property type="entry name" value="Sig_transdc_resp-reg_C-effctor"/>
</dbReference>
<dbReference type="InterPro" id="IPR000792">
    <property type="entry name" value="Tscrpt_reg_LuxR_C"/>
</dbReference>
<dbReference type="Pfam" id="PF00196">
    <property type="entry name" value="GerE"/>
    <property type="match status" value="1"/>
</dbReference>
<dbReference type="Proteomes" id="UP000526003">
    <property type="component" value="Unassembled WGS sequence"/>
</dbReference>
<dbReference type="InterPro" id="IPR036388">
    <property type="entry name" value="WH-like_DNA-bd_sf"/>
</dbReference>
<dbReference type="SMART" id="SM00421">
    <property type="entry name" value="HTH_LUXR"/>
    <property type="match status" value="1"/>
</dbReference>
<comment type="caution">
    <text evidence="5">The sequence shown here is derived from an EMBL/GenBank/DDBJ whole genome shotgun (WGS) entry which is preliminary data.</text>
</comment>
<dbReference type="CDD" id="cd06170">
    <property type="entry name" value="LuxR_C_like"/>
    <property type="match status" value="1"/>
</dbReference>
<organism evidence="5 6">
    <name type="scientific">Pseudomonas kielensis</name>
    <dbReference type="NCBI Taxonomy" id="2762577"/>
    <lineage>
        <taxon>Bacteria</taxon>
        <taxon>Pseudomonadati</taxon>
        <taxon>Pseudomonadota</taxon>
        <taxon>Gammaproteobacteria</taxon>
        <taxon>Pseudomonadales</taxon>
        <taxon>Pseudomonadaceae</taxon>
        <taxon>Pseudomonas</taxon>
    </lineage>
</organism>